<reference evidence="2 3" key="1">
    <citation type="submission" date="2018-08" db="EMBL/GenBank/DDBJ databases">
        <title>A genome reference for cultivated species of the human gut microbiota.</title>
        <authorList>
            <person name="Zou Y."/>
            <person name="Xue W."/>
            <person name="Luo G."/>
        </authorList>
    </citation>
    <scope>NUCLEOTIDE SEQUENCE [LARGE SCALE GENOMIC DNA]</scope>
    <source>
        <strain evidence="2 3">OM07-13</strain>
    </source>
</reference>
<organism evidence="2 3">
    <name type="scientific">Agathobacter rectalis</name>
    <dbReference type="NCBI Taxonomy" id="39491"/>
    <lineage>
        <taxon>Bacteria</taxon>
        <taxon>Bacillati</taxon>
        <taxon>Bacillota</taxon>
        <taxon>Clostridia</taxon>
        <taxon>Lachnospirales</taxon>
        <taxon>Lachnospiraceae</taxon>
        <taxon>Agathobacter</taxon>
    </lineage>
</organism>
<protein>
    <recommendedName>
        <fullName evidence="4">FMN-binding protein</fullName>
    </recommendedName>
</protein>
<feature type="compositionally biased region" description="Polar residues" evidence="1">
    <location>
        <begin position="147"/>
        <end position="159"/>
    </location>
</feature>
<feature type="region of interest" description="Disordered" evidence="1">
    <location>
        <begin position="140"/>
        <end position="178"/>
    </location>
</feature>
<evidence type="ECO:0000256" key="1">
    <source>
        <dbReference type="SAM" id="MobiDB-lite"/>
    </source>
</evidence>
<dbReference type="AlphaFoldDB" id="A0A3E4Y2E9"/>
<dbReference type="RefSeq" id="WP_117719453.1">
    <property type="nucleotide sequence ID" value="NZ_QSTP01000027.1"/>
</dbReference>
<evidence type="ECO:0000313" key="3">
    <source>
        <dbReference type="Proteomes" id="UP000260758"/>
    </source>
</evidence>
<dbReference type="EMBL" id="QSTP01000027">
    <property type="protein sequence ID" value="RGM67137.1"/>
    <property type="molecule type" value="Genomic_DNA"/>
</dbReference>
<name>A0A3E4Y2E9_9FIRM</name>
<proteinExistence type="predicted"/>
<sequence length="178" mass="19091">MSAKTKIVVVKMKHVILTGVLLGILLLLIIFAATYFFSGDEPKPAVEETGMYTPGVYNTSVALGGAAIDVSVAVDSNNINSISLENMTDSVETMYPLVEPAMNELVSQIVQNQSTDNISYANTSQYTSKVLLNAIDNTLSKAKKSDSSNTKENAKTVSESQKEPGDSSKTENTENTSQ</sequence>
<gene>
    <name evidence="2" type="ORF">DXB99_16880</name>
</gene>
<comment type="caution">
    <text evidence="2">The sequence shown here is derived from an EMBL/GenBank/DDBJ whole genome shotgun (WGS) entry which is preliminary data.</text>
</comment>
<feature type="compositionally biased region" description="Basic and acidic residues" evidence="1">
    <location>
        <begin position="160"/>
        <end position="172"/>
    </location>
</feature>
<evidence type="ECO:0000313" key="2">
    <source>
        <dbReference type="EMBL" id="RGM67137.1"/>
    </source>
</evidence>
<accession>A0A3E4Y2E9</accession>
<evidence type="ECO:0008006" key="4">
    <source>
        <dbReference type="Google" id="ProtNLM"/>
    </source>
</evidence>
<dbReference type="Proteomes" id="UP000260758">
    <property type="component" value="Unassembled WGS sequence"/>
</dbReference>